<feature type="transmembrane region" description="Helical" evidence="7">
    <location>
        <begin position="396"/>
        <end position="416"/>
    </location>
</feature>
<evidence type="ECO:0000256" key="4">
    <source>
        <dbReference type="ARBA" id="ARBA00022729"/>
    </source>
</evidence>
<evidence type="ECO:0000256" key="3">
    <source>
        <dbReference type="ARBA" id="ARBA00022692"/>
    </source>
</evidence>
<sequence>MIGLATPAGDILATRQIAAPLSISSHVRHVPRLPRRRGGASAWYLPGIAVKDYAPGERIWLKVNSLTSSKTQVPYETYKFNFCKPKKVLDVKENLGEFLAGDRIQNSPYEIYALENAYCRVLCELPTRTRRGDLHWHSVKGLIRNEYHMNWIVDNLPAASVVEDPSSADRETSYARGVPVGYVKKGKYYIYNHAQIIVKYHATASGDARVVGVFAEPFSVNHRARADGALATCSEAAPMTRDAATRAGPLEYHLKSRVVYTYDVVFEPSDVAWASRWDIYVRPGGDAQREEAAVHWFSIGNAILIVLTLGGVLALVLARSLRADLARYARDEGEELLGDGDVDESGWKVLHGDAFRAPANAPLLCVLVASGAQLGCVGAVVFVFAYVGFLSPAQRGGLLVALLATYALLGGLAGYASARLDKATGGRAWSRTTAATATLVPGACGAVFLALDAALLRKGSSGAVPFAALAQLFGAWLTVCVPLVYVGAALGYGRPAVEFPAAVARAPRAVPASPCLLQLLPALLLAGVVPFGASFVELYFVLDSIWMGNYLLGFGFAFGGFALLVLAAAEAGALLTYYTLCAENHRWWWRSFLGPATAGAYAYAYAAWYFSANLRDANALTAALFFAYMALGAAAIGLIAGAAGFLASLALTRAIFAAVKFD</sequence>
<dbReference type="Proteomes" id="UP001363151">
    <property type="component" value="Unassembled WGS sequence"/>
</dbReference>
<keyword evidence="5 7" id="KW-1133">Transmembrane helix</keyword>
<evidence type="ECO:0000256" key="2">
    <source>
        <dbReference type="ARBA" id="ARBA00005227"/>
    </source>
</evidence>
<feature type="transmembrane region" description="Helical" evidence="7">
    <location>
        <begin position="463"/>
        <end position="486"/>
    </location>
</feature>
<comment type="caution">
    <text evidence="8">The sequence shown here is derived from an EMBL/GenBank/DDBJ whole genome shotgun (WGS) entry which is preliminary data.</text>
</comment>
<comment type="similarity">
    <text evidence="2 7">Belongs to the nonaspanin (TM9SF) (TC 9.A.2) family.</text>
</comment>
<organism evidence="8 9">
    <name type="scientific">Aureococcus anophagefferens</name>
    <name type="common">Harmful bloom alga</name>
    <dbReference type="NCBI Taxonomy" id="44056"/>
    <lineage>
        <taxon>Eukaryota</taxon>
        <taxon>Sar</taxon>
        <taxon>Stramenopiles</taxon>
        <taxon>Ochrophyta</taxon>
        <taxon>Pelagophyceae</taxon>
        <taxon>Pelagomonadales</taxon>
        <taxon>Pelagomonadaceae</taxon>
        <taxon>Aureococcus</taxon>
    </lineage>
</organism>
<evidence type="ECO:0000256" key="7">
    <source>
        <dbReference type="RuleBase" id="RU363079"/>
    </source>
</evidence>
<accession>A0ABR1FNG6</accession>
<proteinExistence type="inferred from homology"/>
<dbReference type="EMBL" id="JBBJCI010000349">
    <property type="protein sequence ID" value="KAK7234037.1"/>
    <property type="molecule type" value="Genomic_DNA"/>
</dbReference>
<gene>
    <name evidence="8" type="ORF">SO694_00147040</name>
</gene>
<dbReference type="Pfam" id="PF02990">
    <property type="entry name" value="EMP70"/>
    <property type="match status" value="1"/>
</dbReference>
<feature type="transmembrane region" description="Helical" evidence="7">
    <location>
        <begin position="363"/>
        <end position="390"/>
    </location>
</feature>
<evidence type="ECO:0000256" key="5">
    <source>
        <dbReference type="ARBA" id="ARBA00022989"/>
    </source>
</evidence>
<feature type="transmembrane region" description="Helical" evidence="7">
    <location>
        <begin position="428"/>
        <end position="451"/>
    </location>
</feature>
<name>A0ABR1FNG6_AURAN</name>
<protein>
    <recommendedName>
        <fullName evidence="7">Transmembrane 9 superfamily member</fullName>
    </recommendedName>
</protein>
<keyword evidence="4" id="KW-0732">Signal</keyword>
<evidence type="ECO:0000313" key="8">
    <source>
        <dbReference type="EMBL" id="KAK7234037.1"/>
    </source>
</evidence>
<evidence type="ECO:0000256" key="6">
    <source>
        <dbReference type="ARBA" id="ARBA00023136"/>
    </source>
</evidence>
<feature type="transmembrane region" description="Helical" evidence="7">
    <location>
        <begin position="622"/>
        <end position="651"/>
    </location>
</feature>
<feature type="transmembrane region" description="Helical" evidence="7">
    <location>
        <begin position="592"/>
        <end position="610"/>
    </location>
</feature>
<keyword evidence="3 7" id="KW-0812">Transmembrane</keyword>
<keyword evidence="6 7" id="KW-0472">Membrane</keyword>
<dbReference type="PANTHER" id="PTHR10766:SF111">
    <property type="entry name" value="TRANSMEMBRANE 9 SUPERFAMILY MEMBER 2"/>
    <property type="match status" value="1"/>
</dbReference>
<dbReference type="PANTHER" id="PTHR10766">
    <property type="entry name" value="TRANSMEMBRANE 9 SUPERFAMILY PROTEIN"/>
    <property type="match status" value="1"/>
</dbReference>
<reference evidence="8 9" key="1">
    <citation type="submission" date="2024-03" db="EMBL/GenBank/DDBJ databases">
        <title>Aureococcus anophagefferens CCMP1851 and Kratosvirus quantuckense: Draft genome of a second virus-susceptible host strain in the model system.</title>
        <authorList>
            <person name="Chase E."/>
            <person name="Truchon A.R."/>
            <person name="Schepens W."/>
            <person name="Wilhelm S.W."/>
        </authorList>
    </citation>
    <scope>NUCLEOTIDE SEQUENCE [LARGE SCALE GENOMIC DNA]</scope>
    <source>
        <strain evidence="8 9">CCMP1851</strain>
    </source>
</reference>
<evidence type="ECO:0000313" key="9">
    <source>
        <dbReference type="Proteomes" id="UP001363151"/>
    </source>
</evidence>
<feature type="transmembrane region" description="Helical" evidence="7">
    <location>
        <begin position="554"/>
        <end position="580"/>
    </location>
</feature>
<comment type="subcellular location">
    <subcellularLocation>
        <location evidence="1">Membrane</location>
        <topology evidence="1">Multi-pass membrane protein</topology>
    </subcellularLocation>
</comment>
<evidence type="ECO:0000256" key="1">
    <source>
        <dbReference type="ARBA" id="ARBA00004141"/>
    </source>
</evidence>
<keyword evidence="9" id="KW-1185">Reference proteome</keyword>
<feature type="transmembrane region" description="Helical" evidence="7">
    <location>
        <begin position="515"/>
        <end position="542"/>
    </location>
</feature>
<feature type="transmembrane region" description="Helical" evidence="7">
    <location>
        <begin position="296"/>
        <end position="318"/>
    </location>
</feature>
<dbReference type="InterPro" id="IPR004240">
    <property type="entry name" value="EMP70"/>
</dbReference>